<accession>A0ACC1UDV1</accession>
<name>A0ACC1UDV1_9AGAR</name>
<organism evidence="1 2">
    <name type="scientific">Lentinula aff. lateritia</name>
    <dbReference type="NCBI Taxonomy" id="2804960"/>
    <lineage>
        <taxon>Eukaryota</taxon>
        <taxon>Fungi</taxon>
        <taxon>Dikarya</taxon>
        <taxon>Basidiomycota</taxon>
        <taxon>Agaricomycotina</taxon>
        <taxon>Agaricomycetes</taxon>
        <taxon>Agaricomycetidae</taxon>
        <taxon>Agaricales</taxon>
        <taxon>Marasmiineae</taxon>
        <taxon>Omphalotaceae</taxon>
        <taxon>Lentinula</taxon>
    </lineage>
</organism>
<reference evidence="1" key="1">
    <citation type="submission" date="2022-09" db="EMBL/GenBank/DDBJ databases">
        <title>A Global Phylogenomic Analysis of the Shiitake Genus Lentinula.</title>
        <authorList>
            <consortium name="DOE Joint Genome Institute"/>
            <person name="Sierra-Patev S."/>
            <person name="Min B."/>
            <person name="Naranjo-Ortiz M."/>
            <person name="Looney B."/>
            <person name="Konkel Z."/>
            <person name="Slot J.C."/>
            <person name="Sakamoto Y."/>
            <person name="Steenwyk J.L."/>
            <person name="Rokas A."/>
            <person name="Carro J."/>
            <person name="Camarero S."/>
            <person name="Ferreira P."/>
            <person name="Molpeceres G."/>
            <person name="Ruiz-Duenas F.J."/>
            <person name="Serrano A."/>
            <person name="Henrissat B."/>
            <person name="Drula E."/>
            <person name="Hughes K.W."/>
            <person name="Mata J.L."/>
            <person name="Ishikawa N.K."/>
            <person name="Vargas-Isla R."/>
            <person name="Ushijima S."/>
            <person name="Smith C.A."/>
            <person name="Ahrendt S."/>
            <person name="Andreopoulos W."/>
            <person name="He G."/>
            <person name="Labutti K."/>
            <person name="Lipzen A."/>
            <person name="Ng V."/>
            <person name="Riley R."/>
            <person name="Sandor L."/>
            <person name="Barry K."/>
            <person name="Martinez A.T."/>
            <person name="Xiao Y."/>
            <person name="Gibbons J.G."/>
            <person name="Terashima K."/>
            <person name="Grigoriev I.V."/>
            <person name="Hibbett D.S."/>
        </authorList>
    </citation>
    <scope>NUCLEOTIDE SEQUENCE</scope>
    <source>
        <strain evidence="1">TMI1499</strain>
    </source>
</reference>
<comment type="caution">
    <text evidence="1">The sequence shown here is derived from an EMBL/GenBank/DDBJ whole genome shotgun (WGS) entry which is preliminary data.</text>
</comment>
<evidence type="ECO:0000313" key="1">
    <source>
        <dbReference type="EMBL" id="KAJ3815222.1"/>
    </source>
</evidence>
<dbReference type="EMBL" id="MU794953">
    <property type="protein sequence ID" value="KAJ3815222.1"/>
    <property type="molecule type" value="Genomic_DNA"/>
</dbReference>
<proteinExistence type="predicted"/>
<keyword evidence="1" id="KW-0378">Hydrolase</keyword>
<keyword evidence="2" id="KW-1185">Reference proteome</keyword>
<sequence length="400" mass="43824">MLSLLKLQPFKGLYLFYQLISTVLIRLPIWVLTSIPKSWRPRPHWTMRRSVKLKVVRHMIDLTTTIGPLSKIPNHLAITPGPGVNGIWIPPIPELVKDELERWAKVSQVISIGIPGYWQHKQGSTIEVAAPPMPGEKVIYSLHGGGYITFSAHPSDMTAAIAQGLLQHVDSVHRVFSIEYRLSSGEGERVQNPFPAALIDALAGYVYLVNTIKFDPADIILEGDSAGGNLALALTRYLIEHQNSGLPSPPGALLLLSAWADLKPSNAWLDNAKSDFIDLADGGTLARAVISFVGPHGLKAAETNPMISPGSRNPEMKIHFHGFPRTFIAAGGAEVLYDMLCSLRERMVSDLGEGDGVRPGEGKVRWHCPPDASHDWVAFPQDETERIDTLKAIATWVAVS</sequence>
<protein>
    <submittedName>
        <fullName evidence="1">Alpha/Beta hydrolase protein</fullName>
    </submittedName>
</protein>
<gene>
    <name evidence="1" type="ORF">F5876DRAFT_31171</name>
</gene>
<evidence type="ECO:0000313" key="2">
    <source>
        <dbReference type="Proteomes" id="UP001163835"/>
    </source>
</evidence>
<dbReference type="Proteomes" id="UP001163835">
    <property type="component" value="Unassembled WGS sequence"/>
</dbReference>